<gene>
    <name evidence="1" type="ORF">F0170_17090</name>
</gene>
<dbReference type="Proteomes" id="UP000325438">
    <property type="component" value="Unassembled WGS sequence"/>
</dbReference>
<evidence type="ECO:0000313" key="2">
    <source>
        <dbReference type="Proteomes" id="UP000325438"/>
    </source>
</evidence>
<proteinExistence type="predicted"/>
<organism evidence="1 2">
    <name type="scientific">Pseudomonas kitaguniensis</name>
    <dbReference type="NCBI Taxonomy" id="2607908"/>
    <lineage>
        <taxon>Bacteria</taxon>
        <taxon>Pseudomonadati</taxon>
        <taxon>Pseudomonadota</taxon>
        <taxon>Gammaproteobacteria</taxon>
        <taxon>Pseudomonadales</taxon>
        <taxon>Pseudomonadaceae</taxon>
        <taxon>Pseudomonas</taxon>
    </lineage>
</organism>
<name>A0A5N7JVX8_9PSED</name>
<comment type="caution">
    <text evidence="1">The sequence shown here is derived from an EMBL/GenBank/DDBJ whole genome shotgun (WGS) entry which is preliminary data.</text>
</comment>
<accession>A0A5N7JVX8</accession>
<protein>
    <submittedName>
        <fullName evidence="1">Uncharacterized protein</fullName>
    </submittedName>
</protein>
<evidence type="ECO:0000313" key="1">
    <source>
        <dbReference type="EMBL" id="MPQ85554.1"/>
    </source>
</evidence>
<dbReference type="AlphaFoldDB" id="A0A5N7JVX8"/>
<sequence>MIGDSRLCSGGIQAIRSFLDKRFKRQRSVKLRARSLWAPACSRWQWVNQHRCRLTWRYREQARSHRGRTALYGISTARRASPRMSTPLSTNFWVRTSMSITGMPFSRRL</sequence>
<dbReference type="EMBL" id="VUBA01000102">
    <property type="protein sequence ID" value="MPQ85554.1"/>
    <property type="molecule type" value="Genomic_DNA"/>
</dbReference>
<reference evidence="1 2" key="1">
    <citation type="submission" date="2019-09" db="EMBL/GenBank/DDBJ databases">
        <title>The draft genomes of Allium pathogen Pseudomonas sp.</title>
        <authorList>
            <person name="Fujikawa T."/>
            <person name="Sawada H."/>
        </authorList>
    </citation>
    <scope>NUCLEOTIDE SEQUENCE [LARGE SCALE GENOMIC DNA]</scope>
    <source>
        <strain evidence="1 2">MAFF 730085</strain>
    </source>
</reference>